<name>A0A085BJM1_9FLAO</name>
<keyword evidence="1" id="KW-1133">Transmembrane helix</keyword>
<dbReference type="EMBL" id="JPLY01000002">
    <property type="protein sequence ID" value="KFC22666.1"/>
    <property type="molecule type" value="Genomic_DNA"/>
</dbReference>
<sequence length="97" mass="10811">MKKNLIILLLTIVVFGLLTILTASIKTPADGNDTYGFPFTFYTKIGGMVDPSPTSPDDLIRKNYFFLVIDLAFALLTSVIGLMIYNHFKAKFQTNNS</sequence>
<keyword evidence="1" id="KW-0812">Transmembrane</keyword>
<evidence type="ECO:0000313" key="3">
    <source>
        <dbReference type="Proteomes" id="UP000028623"/>
    </source>
</evidence>
<dbReference type="AlphaFoldDB" id="A0A085BJM1"/>
<accession>A0A085BJM1</accession>
<dbReference type="STRING" id="421072.SAMN04488097_3181"/>
<proteinExistence type="predicted"/>
<feature type="transmembrane region" description="Helical" evidence="1">
    <location>
        <begin position="64"/>
        <end position="85"/>
    </location>
</feature>
<evidence type="ECO:0000313" key="2">
    <source>
        <dbReference type="EMBL" id="KFC22666.1"/>
    </source>
</evidence>
<dbReference type="Proteomes" id="UP000028623">
    <property type="component" value="Unassembled WGS sequence"/>
</dbReference>
<evidence type="ECO:0000256" key="1">
    <source>
        <dbReference type="SAM" id="Phobius"/>
    </source>
</evidence>
<organism evidence="2 3">
    <name type="scientific">Epilithonimonas lactis</name>
    <dbReference type="NCBI Taxonomy" id="421072"/>
    <lineage>
        <taxon>Bacteria</taxon>
        <taxon>Pseudomonadati</taxon>
        <taxon>Bacteroidota</taxon>
        <taxon>Flavobacteriia</taxon>
        <taxon>Flavobacteriales</taxon>
        <taxon>Weeksellaceae</taxon>
        <taxon>Chryseobacterium group</taxon>
        <taxon>Epilithonimonas</taxon>
    </lineage>
</organism>
<comment type="caution">
    <text evidence="2">The sequence shown here is derived from an EMBL/GenBank/DDBJ whole genome shotgun (WGS) entry which is preliminary data.</text>
</comment>
<keyword evidence="1" id="KW-0472">Membrane</keyword>
<keyword evidence="3" id="KW-1185">Reference proteome</keyword>
<protein>
    <submittedName>
        <fullName evidence="2">Uncharacterized protein</fullName>
    </submittedName>
</protein>
<dbReference type="RefSeq" id="WP_034974632.1">
    <property type="nucleotide sequence ID" value="NZ_FOFI01000004.1"/>
</dbReference>
<gene>
    <name evidence="2" type="ORF">IO89_06330</name>
</gene>
<dbReference type="OrthoDB" id="771794at2"/>
<reference evidence="2 3" key="1">
    <citation type="submission" date="2014-07" db="EMBL/GenBank/DDBJ databases">
        <title>Epilithonimonas lactis LMG 22401 Genome.</title>
        <authorList>
            <person name="Pipes S.E."/>
            <person name="Stropko S.J."/>
        </authorList>
    </citation>
    <scope>NUCLEOTIDE SEQUENCE [LARGE SCALE GENOMIC DNA]</scope>
    <source>
        <strain evidence="2 3">LMG 24401</strain>
    </source>
</reference>